<proteinExistence type="predicted"/>
<evidence type="ECO:0000313" key="2">
    <source>
        <dbReference type="Proteomes" id="UP001210231"/>
    </source>
</evidence>
<evidence type="ECO:0008006" key="3">
    <source>
        <dbReference type="Google" id="ProtNLM"/>
    </source>
</evidence>
<dbReference type="Proteomes" id="UP001210231">
    <property type="component" value="Unassembled WGS sequence"/>
</dbReference>
<dbReference type="PROSITE" id="PS51257">
    <property type="entry name" value="PROKAR_LIPOPROTEIN"/>
    <property type="match status" value="1"/>
</dbReference>
<sequence>MKNNVIKISILLVSVFIFSCKKKDKAKPESFMEEKVLDVSSITKRTYSDMLDNIFNELQEEYPQFDKIEKEIDLLKKMRNDSNAYFLKYNGHNETYYNVANLHIEQITDSVLKSRMHLLIDSSKRSYYESIQSYRFYNSQLDTAIAELNDWFEVLKITTTLNKIHEYQQVNQFDTSSLIKLKDKVNIAAGSLDSLIKILD</sequence>
<keyword evidence="2" id="KW-1185">Reference proteome</keyword>
<dbReference type="RefSeq" id="WP_407031123.1">
    <property type="nucleotide sequence ID" value="NZ_JAQGEF010000007.1"/>
</dbReference>
<dbReference type="EMBL" id="JAQGEF010000007">
    <property type="protein sequence ID" value="MDA3614799.1"/>
    <property type="molecule type" value="Genomic_DNA"/>
</dbReference>
<reference evidence="1 2" key="1">
    <citation type="submission" date="2022-12" db="EMBL/GenBank/DDBJ databases">
        <title>Chitinophagaceae gen. sp. nov., a new member of the family Chitinophagaceae, isolated from soil in a chemical factory.</title>
        <authorList>
            <person name="Ke Z."/>
        </authorList>
    </citation>
    <scope>NUCLEOTIDE SEQUENCE [LARGE SCALE GENOMIC DNA]</scope>
    <source>
        <strain evidence="1 2">LY-5</strain>
    </source>
</reference>
<accession>A0ABT4UIZ3</accession>
<comment type="caution">
    <text evidence="1">The sequence shown here is derived from an EMBL/GenBank/DDBJ whole genome shotgun (WGS) entry which is preliminary data.</text>
</comment>
<name>A0ABT4UIZ3_9BACT</name>
<gene>
    <name evidence="1" type="ORF">O3P16_08265</name>
</gene>
<protein>
    <recommendedName>
        <fullName evidence="3">Gliding motility-associated protein GldM N-terminal domain-containing protein</fullName>
    </recommendedName>
</protein>
<organism evidence="1 2">
    <name type="scientific">Polluticaenibacter yanchengensis</name>
    <dbReference type="NCBI Taxonomy" id="3014562"/>
    <lineage>
        <taxon>Bacteria</taxon>
        <taxon>Pseudomonadati</taxon>
        <taxon>Bacteroidota</taxon>
        <taxon>Chitinophagia</taxon>
        <taxon>Chitinophagales</taxon>
        <taxon>Chitinophagaceae</taxon>
        <taxon>Polluticaenibacter</taxon>
    </lineage>
</organism>
<evidence type="ECO:0000313" key="1">
    <source>
        <dbReference type="EMBL" id="MDA3614799.1"/>
    </source>
</evidence>